<dbReference type="NCBIfam" id="TIGR00129">
    <property type="entry name" value="fdhD_narQ"/>
    <property type="match status" value="1"/>
</dbReference>
<dbReference type="EMBL" id="BMGK01000005">
    <property type="protein sequence ID" value="GGD90815.1"/>
    <property type="molecule type" value="Genomic_DNA"/>
</dbReference>
<dbReference type="PANTHER" id="PTHR30592:SF1">
    <property type="entry name" value="SULFUR CARRIER PROTEIN FDHD"/>
    <property type="match status" value="1"/>
</dbReference>
<proteinExistence type="inferred from homology"/>
<dbReference type="SUPFAM" id="SSF53927">
    <property type="entry name" value="Cytidine deaminase-like"/>
    <property type="match status" value="1"/>
</dbReference>
<dbReference type="GO" id="GO:0016783">
    <property type="term" value="F:sulfurtransferase activity"/>
    <property type="evidence" value="ECO:0007669"/>
    <property type="project" value="InterPro"/>
</dbReference>
<dbReference type="HAMAP" id="MF_00187">
    <property type="entry name" value="FdhD"/>
    <property type="match status" value="1"/>
</dbReference>
<dbReference type="Gene3D" id="3.10.20.10">
    <property type="match status" value="1"/>
</dbReference>
<organism evidence="4 5">
    <name type="scientific">Planktosalinus lacus</name>
    <dbReference type="NCBI Taxonomy" id="1526573"/>
    <lineage>
        <taxon>Bacteria</taxon>
        <taxon>Pseudomonadati</taxon>
        <taxon>Bacteroidota</taxon>
        <taxon>Flavobacteriia</taxon>
        <taxon>Flavobacteriales</taxon>
        <taxon>Flavobacteriaceae</taxon>
        <taxon>Planktosalinus</taxon>
    </lineage>
</organism>
<evidence type="ECO:0000256" key="3">
    <source>
        <dbReference type="HAMAP-Rule" id="MF_00187"/>
    </source>
</evidence>
<sequence length="271" mass="29721">MNPGLQYIQIQRNKSTATTSLEDVVAVEAPLEIQIQHSSENRAKSISVTMRTPGNDIDLALGFLFTEGLIKDYHQVKKAFPFGENRVVVQLNEGETIALENSERNFYTTSSCGVCGKSSIEAIQTISQFQINRSRVPSEGVLFGLKKTLEKQQSLFSLTGGIHAAALFNLKGEIEIVQEDVGRHNALDKLIGEAFQKQLLPLDDRILLLSGRASFELVQKGIMAGIGTIVAVGAPSSLAVELAREHNQTLIGFLKQDSFNIYSRSLDENVT</sequence>
<keyword evidence="5" id="KW-1185">Reference proteome</keyword>
<dbReference type="Gene3D" id="3.40.140.10">
    <property type="entry name" value="Cytidine Deaminase, domain 2"/>
    <property type="match status" value="1"/>
</dbReference>
<dbReference type="PIRSF" id="PIRSF015626">
    <property type="entry name" value="FdhD"/>
    <property type="match status" value="1"/>
</dbReference>
<evidence type="ECO:0000256" key="1">
    <source>
        <dbReference type="ARBA" id="ARBA00022490"/>
    </source>
</evidence>
<dbReference type="RefSeq" id="WP_188440821.1">
    <property type="nucleotide sequence ID" value="NZ_BMGK01000005.1"/>
</dbReference>
<comment type="subcellular location">
    <subcellularLocation>
        <location evidence="3">Cytoplasm</location>
    </subcellularLocation>
</comment>
<dbReference type="Proteomes" id="UP000652231">
    <property type="component" value="Unassembled WGS sequence"/>
</dbReference>
<dbReference type="PANTHER" id="PTHR30592">
    <property type="entry name" value="FORMATE DEHYDROGENASE"/>
    <property type="match status" value="1"/>
</dbReference>
<comment type="caution">
    <text evidence="3">Lacks conserved residue(s) required for the propagation of feature annotation.</text>
</comment>
<dbReference type="AlphaFoldDB" id="A0A8J2VA66"/>
<dbReference type="InterPro" id="IPR003786">
    <property type="entry name" value="FdhD"/>
</dbReference>
<evidence type="ECO:0000313" key="5">
    <source>
        <dbReference type="Proteomes" id="UP000652231"/>
    </source>
</evidence>
<dbReference type="Pfam" id="PF02634">
    <property type="entry name" value="FdhD-NarQ"/>
    <property type="match status" value="1"/>
</dbReference>
<dbReference type="GO" id="GO:0097163">
    <property type="term" value="F:sulfur carrier activity"/>
    <property type="evidence" value="ECO:0007669"/>
    <property type="project" value="UniProtKB-UniRule"/>
</dbReference>
<reference evidence="4" key="2">
    <citation type="submission" date="2020-09" db="EMBL/GenBank/DDBJ databases">
        <authorList>
            <person name="Sun Q."/>
            <person name="Zhou Y."/>
        </authorList>
    </citation>
    <scope>NUCLEOTIDE SEQUENCE</scope>
    <source>
        <strain evidence="4">CGMCC 1.12924</strain>
    </source>
</reference>
<name>A0A8J2VA66_9FLAO</name>
<comment type="function">
    <text evidence="3">Required for formate dehydrogenase (FDH) activity. Acts as a sulfur carrier protein that transfers sulfur from IscS to the molybdenum cofactor prior to its insertion into FDH.</text>
</comment>
<keyword evidence="2 3" id="KW-0501">Molybdenum cofactor biosynthesis</keyword>
<dbReference type="GO" id="GO:0005737">
    <property type="term" value="C:cytoplasm"/>
    <property type="evidence" value="ECO:0007669"/>
    <property type="project" value="UniProtKB-SubCell"/>
</dbReference>
<comment type="caution">
    <text evidence="4">The sequence shown here is derived from an EMBL/GenBank/DDBJ whole genome shotgun (WGS) entry which is preliminary data.</text>
</comment>
<evidence type="ECO:0000313" key="4">
    <source>
        <dbReference type="EMBL" id="GGD90815.1"/>
    </source>
</evidence>
<feature type="active site" description="Cysteine persulfide intermediate" evidence="3">
    <location>
        <position position="112"/>
    </location>
</feature>
<gene>
    <name evidence="3 4" type="primary">fdhD</name>
    <name evidence="4" type="ORF">GCM10011312_13260</name>
</gene>
<dbReference type="GO" id="GO:0006777">
    <property type="term" value="P:Mo-molybdopterin cofactor biosynthetic process"/>
    <property type="evidence" value="ECO:0007669"/>
    <property type="project" value="UniProtKB-UniRule"/>
</dbReference>
<keyword evidence="1 3" id="KW-0963">Cytoplasm</keyword>
<accession>A0A8J2VA66</accession>
<comment type="similarity">
    <text evidence="3">Belongs to the FdhD family.</text>
</comment>
<reference evidence="4" key="1">
    <citation type="journal article" date="2014" name="Int. J. Syst. Evol. Microbiol.">
        <title>Complete genome sequence of Corynebacterium casei LMG S-19264T (=DSM 44701T), isolated from a smear-ripened cheese.</title>
        <authorList>
            <consortium name="US DOE Joint Genome Institute (JGI-PGF)"/>
            <person name="Walter F."/>
            <person name="Albersmeier A."/>
            <person name="Kalinowski J."/>
            <person name="Ruckert C."/>
        </authorList>
    </citation>
    <scope>NUCLEOTIDE SEQUENCE</scope>
    <source>
        <strain evidence="4">CGMCC 1.12924</strain>
    </source>
</reference>
<protein>
    <recommendedName>
        <fullName evidence="3">Sulfur carrier protein FdhD</fullName>
    </recommendedName>
</protein>
<evidence type="ECO:0000256" key="2">
    <source>
        <dbReference type="ARBA" id="ARBA00023150"/>
    </source>
</evidence>
<dbReference type="InterPro" id="IPR016193">
    <property type="entry name" value="Cytidine_deaminase-like"/>
</dbReference>